<dbReference type="InterPro" id="IPR010982">
    <property type="entry name" value="Lambda_DNA-bd_dom_sf"/>
</dbReference>
<dbReference type="GO" id="GO:0003677">
    <property type="term" value="F:DNA binding"/>
    <property type="evidence" value="ECO:0007669"/>
    <property type="project" value="InterPro"/>
</dbReference>
<dbReference type="Proteomes" id="UP000182114">
    <property type="component" value="Unassembled WGS sequence"/>
</dbReference>
<protein>
    <submittedName>
        <fullName evidence="2">Helix-turn-helix</fullName>
    </submittedName>
</protein>
<name>A0A1G7ECJ9_9FLAO</name>
<reference evidence="3" key="1">
    <citation type="submission" date="2016-10" db="EMBL/GenBank/DDBJ databases">
        <authorList>
            <person name="Varghese N."/>
            <person name="Submissions S."/>
        </authorList>
    </citation>
    <scope>NUCLEOTIDE SEQUENCE [LARGE SCALE GENOMIC DNA]</scope>
    <source>
        <strain evidence="3">DSM 24729</strain>
    </source>
</reference>
<dbReference type="CDD" id="cd00093">
    <property type="entry name" value="HTH_XRE"/>
    <property type="match status" value="1"/>
</dbReference>
<proteinExistence type="predicted"/>
<dbReference type="AlphaFoldDB" id="A0A1G7ECJ9"/>
<dbReference type="PROSITE" id="PS50943">
    <property type="entry name" value="HTH_CROC1"/>
    <property type="match status" value="1"/>
</dbReference>
<keyword evidence="3" id="KW-1185">Reference proteome</keyword>
<evidence type="ECO:0000259" key="1">
    <source>
        <dbReference type="PROSITE" id="PS50943"/>
    </source>
</evidence>
<gene>
    <name evidence="2" type="ORF">SAMN04487992_102239</name>
</gene>
<evidence type="ECO:0000313" key="3">
    <source>
        <dbReference type="Proteomes" id="UP000182114"/>
    </source>
</evidence>
<dbReference type="EMBL" id="FNBD01000002">
    <property type="protein sequence ID" value="SDE61390.1"/>
    <property type="molecule type" value="Genomic_DNA"/>
</dbReference>
<accession>A0A1G7ECJ9</accession>
<organism evidence="2 3">
    <name type="scientific">Cellulophaga baltica</name>
    <dbReference type="NCBI Taxonomy" id="76594"/>
    <lineage>
        <taxon>Bacteria</taxon>
        <taxon>Pseudomonadati</taxon>
        <taxon>Bacteroidota</taxon>
        <taxon>Flavobacteriia</taxon>
        <taxon>Flavobacteriales</taxon>
        <taxon>Flavobacteriaceae</taxon>
        <taxon>Cellulophaga</taxon>
    </lineage>
</organism>
<sequence length="83" mass="9922">MVNQTNKVQFQLLFGKRIKELRKMRSLSLRQLSQRCNLDYSDIAKYEKGEVNIQLSTIYELAKGFQIPPRDLFDFNFEIDKDF</sequence>
<dbReference type="SUPFAM" id="SSF47413">
    <property type="entry name" value="lambda repressor-like DNA-binding domains"/>
    <property type="match status" value="1"/>
</dbReference>
<evidence type="ECO:0000313" key="2">
    <source>
        <dbReference type="EMBL" id="SDE61390.1"/>
    </source>
</evidence>
<dbReference type="SMART" id="SM00530">
    <property type="entry name" value="HTH_XRE"/>
    <property type="match status" value="1"/>
</dbReference>
<dbReference type="InterPro" id="IPR001387">
    <property type="entry name" value="Cro/C1-type_HTH"/>
</dbReference>
<dbReference type="Pfam" id="PF01381">
    <property type="entry name" value="HTH_3"/>
    <property type="match status" value="1"/>
</dbReference>
<dbReference type="RefSeq" id="WP_074537527.1">
    <property type="nucleotide sequence ID" value="NZ_FNBD01000002.1"/>
</dbReference>
<feature type="domain" description="HTH cro/C1-type" evidence="1">
    <location>
        <begin position="18"/>
        <end position="72"/>
    </location>
</feature>
<dbReference type="Gene3D" id="1.10.260.40">
    <property type="entry name" value="lambda repressor-like DNA-binding domains"/>
    <property type="match status" value="1"/>
</dbReference>